<evidence type="ECO:0000256" key="8">
    <source>
        <dbReference type="ARBA" id="ARBA00023002"/>
    </source>
</evidence>
<dbReference type="CDD" id="cd05288">
    <property type="entry name" value="PGDH"/>
    <property type="match status" value="1"/>
</dbReference>
<keyword evidence="9 16" id="KW-0408">Iron</keyword>
<evidence type="ECO:0000256" key="2">
    <source>
        <dbReference type="ARBA" id="ARBA00006787"/>
    </source>
</evidence>
<dbReference type="PROSITE" id="PS00101">
    <property type="entry name" value="HEXAPEP_TRANSFERASES"/>
    <property type="match status" value="1"/>
</dbReference>
<dbReference type="GO" id="GO:0004475">
    <property type="term" value="F:mannose-1-phosphate guanylyltransferase (GTP) activity"/>
    <property type="evidence" value="ECO:0007669"/>
    <property type="project" value="UniProtKB-EC"/>
</dbReference>
<dbReference type="SMART" id="SM00829">
    <property type="entry name" value="PKS_ER"/>
    <property type="match status" value="1"/>
</dbReference>
<dbReference type="InterPro" id="IPR056729">
    <property type="entry name" value="GMPPB_C"/>
</dbReference>
<reference evidence="18 19" key="1">
    <citation type="journal article" date="2013" name="BMC Genomics">
        <title>The genome and transcriptome of the pine saprophyte Ophiostoma piceae, and a comparison with the bark beetle-associated pine pathogen Grosmannia clavigera.</title>
        <authorList>
            <person name="Haridas S."/>
            <person name="Wang Y."/>
            <person name="Lim L."/>
            <person name="Massoumi Alamouti S."/>
            <person name="Jackman S."/>
            <person name="Docking R."/>
            <person name="Robertson G."/>
            <person name="Birol I."/>
            <person name="Bohlmann J."/>
            <person name="Breuil C."/>
        </authorList>
    </citation>
    <scope>NUCLEOTIDE SEQUENCE [LARGE SCALE GENOMIC DNA]</scope>
    <source>
        <strain evidence="18 19">UAMH 11346</strain>
    </source>
</reference>
<dbReference type="STRING" id="1262450.S3BML0"/>
<dbReference type="Gene3D" id="3.90.180.10">
    <property type="entry name" value="Medium-chain alcohol dehydrogenases, catalytic domain"/>
    <property type="match status" value="1"/>
</dbReference>
<dbReference type="SUPFAM" id="SSF51161">
    <property type="entry name" value="Trimeric LpxA-like enzymes"/>
    <property type="match status" value="1"/>
</dbReference>
<dbReference type="InterPro" id="IPR018357">
    <property type="entry name" value="Hexapep_transf_CS"/>
</dbReference>
<feature type="binding site" evidence="16">
    <location>
        <position position="1313"/>
    </location>
    <ligand>
        <name>Fe cation</name>
        <dbReference type="ChEBI" id="CHEBI:24875"/>
        <note>catalytic</note>
    </ligand>
</feature>
<name>S3BML0_OPHP1</name>
<dbReference type="InterPro" id="IPR004294">
    <property type="entry name" value="Carotenoid_Oase"/>
</dbReference>
<dbReference type="eggNOG" id="KOG1460">
    <property type="taxonomic scope" value="Eukaryota"/>
</dbReference>
<dbReference type="Pfam" id="PF03055">
    <property type="entry name" value="RPE65"/>
    <property type="match status" value="1"/>
</dbReference>
<dbReference type="Gene3D" id="3.90.550.10">
    <property type="entry name" value="Spore Coat Polysaccharide Biosynthesis Protein SpsA, Chain A"/>
    <property type="match status" value="1"/>
</dbReference>
<evidence type="ECO:0000256" key="4">
    <source>
        <dbReference type="ARBA" id="ARBA00012387"/>
    </source>
</evidence>
<dbReference type="SUPFAM" id="SSF51735">
    <property type="entry name" value="NAD(P)-binding Rossmann-fold domains"/>
    <property type="match status" value="1"/>
</dbReference>
<evidence type="ECO:0000256" key="14">
    <source>
        <dbReference type="ARBA" id="ARBA00069006"/>
    </source>
</evidence>
<dbReference type="eggNOG" id="KOG1196">
    <property type="taxonomic scope" value="Eukaryota"/>
</dbReference>
<feature type="domain" description="Enoyl reductase (ER)" evidence="17">
    <location>
        <begin position="481"/>
        <end position="803"/>
    </location>
</feature>
<dbReference type="Pfam" id="PF00107">
    <property type="entry name" value="ADH_zinc_N"/>
    <property type="match status" value="1"/>
</dbReference>
<comment type="cofactor">
    <cofactor evidence="16">
        <name>Fe(2+)</name>
        <dbReference type="ChEBI" id="CHEBI:29033"/>
    </cofactor>
    <text evidence="16">Binds 1 Fe(2+) ion per subunit.</text>
</comment>
<dbReference type="InterPro" id="IPR011032">
    <property type="entry name" value="GroES-like_sf"/>
</dbReference>
<keyword evidence="6" id="KW-0808">Transferase</keyword>
<dbReference type="InterPro" id="IPR005835">
    <property type="entry name" value="NTP_transferase_dom"/>
</dbReference>
<feature type="binding site" evidence="16">
    <location>
        <position position="1109"/>
    </location>
    <ligand>
        <name>Fe cation</name>
        <dbReference type="ChEBI" id="CHEBI:24875"/>
        <note>catalytic</note>
    </ligand>
</feature>
<dbReference type="eggNOG" id="KOG1285">
    <property type="taxonomic scope" value="Eukaryota"/>
</dbReference>
<dbReference type="HOGENOM" id="CLU_257242_0_0_1"/>
<protein>
    <recommendedName>
        <fullName evidence="14">Dehydrogenase FUB6</fullName>
        <ecNumber evidence="4">2.7.7.13</ecNumber>
    </recommendedName>
    <alternativeName>
        <fullName evidence="15">Fusaric acid biosynthesis protein 6</fullName>
    </alternativeName>
    <alternativeName>
        <fullName evidence="12">GDP-mannose pyrophosphorylase</fullName>
    </alternativeName>
    <alternativeName>
        <fullName evidence="11">GTP-mannose-1-phosphate guanylyltransferase</fullName>
    </alternativeName>
    <alternativeName>
        <fullName evidence="5">Mannose-1-phosphate guanyltransferase</fullName>
    </alternativeName>
</protein>
<dbReference type="SUPFAM" id="SSF53448">
    <property type="entry name" value="Nucleotide-diphospho-sugar transferases"/>
    <property type="match status" value="1"/>
</dbReference>
<evidence type="ECO:0000256" key="13">
    <source>
        <dbReference type="ARBA" id="ARBA00047343"/>
    </source>
</evidence>
<dbReference type="SUPFAM" id="SSF50129">
    <property type="entry name" value="GroES-like"/>
    <property type="match status" value="1"/>
</dbReference>
<dbReference type="GO" id="GO:0046872">
    <property type="term" value="F:metal ion binding"/>
    <property type="evidence" value="ECO:0007669"/>
    <property type="project" value="UniProtKB-KW"/>
</dbReference>
<comment type="similarity">
    <text evidence="3">Belongs to the transferase hexapeptide repeat family.</text>
</comment>
<comment type="pathway">
    <text evidence="1">Nucleotide-sugar biosynthesis; GDP-alpha-D-mannose biosynthesis; GDP-alpha-D-mannose from alpha-D-mannose 1-phosphate (GTP route): step 1/1.</text>
</comment>
<dbReference type="OrthoDB" id="285674at2759"/>
<dbReference type="Proteomes" id="UP000016923">
    <property type="component" value="Unassembled WGS sequence"/>
</dbReference>
<gene>
    <name evidence="18" type="ORF">F503_00712</name>
</gene>
<proteinExistence type="inferred from homology"/>
<evidence type="ECO:0000313" key="18">
    <source>
        <dbReference type="EMBL" id="EPE02444.1"/>
    </source>
</evidence>
<dbReference type="FunFam" id="3.40.50.720:FF:000121">
    <property type="entry name" value="Prostaglandin reductase 2"/>
    <property type="match status" value="1"/>
</dbReference>
<dbReference type="Gene3D" id="2.160.10.10">
    <property type="entry name" value="Hexapeptide repeat proteins"/>
    <property type="match status" value="1"/>
</dbReference>
<keyword evidence="8" id="KW-0560">Oxidoreductase</keyword>
<evidence type="ECO:0000256" key="12">
    <source>
        <dbReference type="ARBA" id="ARBA00031190"/>
    </source>
</evidence>
<evidence type="ECO:0000256" key="7">
    <source>
        <dbReference type="ARBA" id="ARBA00022723"/>
    </source>
</evidence>
<dbReference type="VEuPathDB" id="FungiDB:F503_00712"/>
<feature type="binding site" evidence="16">
    <location>
        <position position="989"/>
    </location>
    <ligand>
        <name>Fe cation</name>
        <dbReference type="ChEBI" id="CHEBI:24875"/>
        <note>catalytic</note>
    </ligand>
</feature>
<sequence>MSLNIPHREKNGGGLGALTKAVILVGGSSRGTRFRPLSLDVPKPLFDVAGHPIIWHCLTAIEKVPSIQEVLLIGYYDESVFRDFIKDASTSFPNLSIKYLREYQALGTAGGLYHFRDAILKGRPERLFVLNSDVCCSFPLNEMLKMFTEKDAEAVILGTRVSEEAASNFGCIVSDNHTRRVLHYVEKPESHISNLINCGVYLFSTEAIFPSIRSAIKRRTDRPRLVSYPSSDNLESSFYQEDSDTGSSQNEVIRLEQDILSDMADSKQFFVYETKDFWRQIKTAGSAVPANALYLQKAWQNGSTELAKPGPNILQPVFIHPSAHVDPTAKLGPNVSIGPRVTVGAGARIKESIVLEDSEIKHDACILYSIIGWNSRVGAWSRVEGTPTPTTSHSTTIIKNGVKVQSITILGKECGVGDEVRVQNCVCLPFKELKRDVSNEVIIHQITAQQQDIYCISTTDIMTINKTLIFKRVPTGLPVPGDHLVIEDRPIDLTAPPPGGVIVKVLYSSFDPYQRGRMREPTEKSYSPPYDLDGPITNAAIARVVASDRAGIAVGDVVQVFTPIAQYAVIGGDAPGVRSQPAVTKLNNPFNLDPSVFLGVLGMPGLTAYAGLLEVGSPKKGETIFVSSAAGAVGQVVGQIAKRLGLRVIGSVGSEEKLAFIKELGFEGFNYKTESPIKALERLAPEGIDIYFENVGGDHLEAALASLNDHGRIAVCGMISDYNLPAEKRYKLGNLTRIVSKRLRIQGLLVSDPELGPAYHAEHQAKVQQWLHEGSFQSKVAVTEGIDNAAEGLRNHDSSMAHAFSLFPEVQSGYKNGLKDDEQVKYPDTAYFKGGLKPTRLEADVLQLETTGTIPHDINGTFYRIQPDPRFPPVYEDDVNFSGDGSVSAFRFEQGHVDYKQRYVQTDRYHAETKQRKALFGRYRNPFTDSDMVKGVIRTVSNTNITFWRGVMLASKEDGPPYAMDPVTLETIGRYDFEGQVTAPCFTAHPKFDPDTGEMVAFAYEAGGDAHDASTAIAVWTFNGKTGQKTNESWYEAPYCGMIHDAALTKNYLVLPLTPLKADLGRLQRGGNHWAWDPNEDQYYGIVPRKGGKPEDIVWLRSTNAFHGHVAGAYEDEQGHVVIDLTVADGNVFFWWPPEDGATAETAGAPKSKPTRPQLQSDTVRWVLDPTLPSGSWVEPAALYGTNGEFSRIDDRFVTKQYDHFWQLQIDPSRPYDFAKCGPPAGGLFNVVGHYKWSDKSRDEFYAGPTCTFQEPVFVPRKGSTAEGDGYLMLLLNHLDVLRNDILIFDALHLSKGPVAAVHLPVQLRLGLHGNFVEQEDIEQWQKRRASEGDLGPVQVATKPLPWQVKLTGTKRD</sequence>
<dbReference type="Gene3D" id="3.40.50.720">
    <property type="entry name" value="NAD(P)-binding Rossmann-like Domain"/>
    <property type="match status" value="1"/>
</dbReference>
<dbReference type="PANTHER" id="PTHR22572">
    <property type="entry name" value="SUGAR-1-PHOSPHATE GUANYL TRANSFERASE"/>
    <property type="match status" value="1"/>
</dbReference>
<dbReference type="GO" id="GO:0016702">
    <property type="term" value="F:oxidoreductase activity, acting on single donors with incorporation of molecular oxygen, incorporation of two atoms of oxygen"/>
    <property type="evidence" value="ECO:0007669"/>
    <property type="project" value="InterPro"/>
</dbReference>
<dbReference type="Pfam" id="PF16884">
    <property type="entry name" value="ADH_N_2"/>
    <property type="match status" value="1"/>
</dbReference>
<dbReference type="InterPro" id="IPR029044">
    <property type="entry name" value="Nucleotide-diphossugar_trans"/>
</dbReference>
<keyword evidence="19" id="KW-1185">Reference proteome</keyword>
<dbReference type="Pfam" id="PF00483">
    <property type="entry name" value="NTP_transferase"/>
    <property type="match status" value="1"/>
</dbReference>
<evidence type="ECO:0000256" key="9">
    <source>
        <dbReference type="ARBA" id="ARBA00023004"/>
    </source>
</evidence>
<feature type="binding site" evidence="16">
    <location>
        <position position="1044"/>
    </location>
    <ligand>
        <name>Fe cation</name>
        <dbReference type="ChEBI" id="CHEBI:24875"/>
        <note>catalytic</note>
    </ligand>
</feature>
<dbReference type="InterPro" id="IPR041694">
    <property type="entry name" value="ADH_N_2"/>
</dbReference>
<dbReference type="InterPro" id="IPR013149">
    <property type="entry name" value="ADH-like_C"/>
</dbReference>
<evidence type="ECO:0000256" key="1">
    <source>
        <dbReference type="ARBA" id="ARBA00004823"/>
    </source>
</evidence>
<comment type="similarity">
    <text evidence="2">Belongs to the carotenoid oxygenase family.</text>
</comment>
<evidence type="ECO:0000256" key="15">
    <source>
        <dbReference type="ARBA" id="ARBA00083301"/>
    </source>
</evidence>
<evidence type="ECO:0000313" key="19">
    <source>
        <dbReference type="Proteomes" id="UP000016923"/>
    </source>
</evidence>
<evidence type="ECO:0000256" key="16">
    <source>
        <dbReference type="PIRSR" id="PIRSR604294-1"/>
    </source>
</evidence>
<comment type="catalytic activity">
    <reaction evidence="13">
        <text>alpha-D-mannose 1-phosphate + GTP + H(+) = GDP-alpha-D-mannose + diphosphate</text>
        <dbReference type="Rhea" id="RHEA:15229"/>
        <dbReference type="ChEBI" id="CHEBI:15378"/>
        <dbReference type="ChEBI" id="CHEBI:33019"/>
        <dbReference type="ChEBI" id="CHEBI:37565"/>
        <dbReference type="ChEBI" id="CHEBI:57527"/>
        <dbReference type="ChEBI" id="CHEBI:58409"/>
        <dbReference type="EC" id="2.7.7.13"/>
    </reaction>
</comment>
<dbReference type="InterPro" id="IPR050486">
    <property type="entry name" value="Mannose-1P_guanyltransferase"/>
</dbReference>
<dbReference type="InterPro" id="IPR011004">
    <property type="entry name" value="Trimer_LpxA-like_sf"/>
</dbReference>
<dbReference type="InterPro" id="IPR036291">
    <property type="entry name" value="NAD(P)-bd_dom_sf"/>
</dbReference>
<comment type="function">
    <text evidence="10">Involved in cell wall synthesis where it is required for glycosylation. Involved in cell cycle progression through cell-size checkpoint.</text>
</comment>
<dbReference type="EMBL" id="KE148179">
    <property type="protein sequence ID" value="EPE02444.1"/>
    <property type="molecule type" value="Genomic_DNA"/>
</dbReference>
<dbReference type="Pfam" id="PF25087">
    <property type="entry name" value="GMPPB_C"/>
    <property type="match status" value="1"/>
</dbReference>
<evidence type="ECO:0000259" key="17">
    <source>
        <dbReference type="SMART" id="SM00829"/>
    </source>
</evidence>
<evidence type="ECO:0000256" key="3">
    <source>
        <dbReference type="ARBA" id="ARBA00007274"/>
    </source>
</evidence>
<keyword evidence="7 16" id="KW-0479">Metal-binding</keyword>
<dbReference type="GO" id="GO:0005525">
    <property type="term" value="F:GTP binding"/>
    <property type="evidence" value="ECO:0007669"/>
    <property type="project" value="UniProtKB-KW"/>
</dbReference>
<dbReference type="CDD" id="cd06428">
    <property type="entry name" value="M1P_guanylylT_A_like_N"/>
    <property type="match status" value="1"/>
</dbReference>
<evidence type="ECO:0000256" key="10">
    <source>
        <dbReference type="ARBA" id="ARBA00024813"/>
    </source>
</evidence>
<accession>S3BML0</accession>
<dbReference type="InterPro" id="IPR020843">
    <property type="entry name" value="ER"/>
</dbReference>
<dbReference type="EC" id="2.7.7.13" evidence="4"/>
<evidence type="ECO:0000256" key="6">
    <source>
        <dbReference type="ARBA" id="ARBA00022679"/>
    </source>
</evidence>
<evidence type="ECO:0000256" key="11">
    <source>
        <dbReference type="ARBA" id="ARBA00030179"/>
    </source>
</evidence>
<organism evidence="18 19">
    <name type="scientific">Ophiostoma piceae (strain UAMH 11346)</name>
    <name type="common">Sap stain fungus</name>
    <dbReference type="NCBI Taxonomy" id="1262450"/>
    <lineage>
        <taxon>Eukaryota</taxon>
        <taxon>Fungi</taxon>
        <taxon>Dikarya</taxon>
        <taxon>Ascomycota</taxon>
        <taxon>Pezizomycotina</taxon>
        <taxon>Sordariomycetes</taxon>
        <taxon>Sordariomycetidae</taxon>
        <taxon>Ophiostomatales</taxon>
        <taxon>Ophiostomataceae</taxon>
        <taxon>Ophiostoma</taxon>
    </lineage>
</organism>
<evidence type="ECO:0000256" key="5">
    <source>
        <dbReference type="ARBA" id="ARBA00018601"/>
    </source>
</evidence>